<keyword evidence="9 19" id="KW-0285">Flavoprotein</keyword>
<dbReference type="InterPro" id="IPR003170">
    <property type="entry name" value="MurB"/>
</dbReference>
<dbReference type="InterPro" id="IPR011601">
    <property type="entry name" value="MurB_C"/>
</dbReference>
<dbReference type="GO" id="GO:0051301">
    <property type="term" value="P:cell division"/>
    <property type="evidence" value="ECO:0007669"/>
    <property type="project" value="UniProtKB-KW"/>
</dbReference>
<gene>
    <name evidence="19" type="primary">murB</name>
    <name evidence="21" type="ORF">B0I18_101717</name>
</gene>
<keyword evidence="11 19" id="KW-0521">NADP</keyword>
<dbReference type="GO" id="GO:0009252">
    <property type="term" value="P:peptidoglycan biosynthetic process"/>
    <property type="evidence" value="ECO:0007669"/>
    <property type="project" value="UniProtKB-UniRule"/>
</dbReference>
<dbReference type="GO" id="GO:0071555">
    <property type="term" value="P:cell wall organization"/>
    <property type="evidence" value="ECO:0007669"/>
    <property type="project" value="UniProtKB-KW"/>
</dbReference>
<evidence type="ECO:0000256" key="11">
    <source>
        <dbReference type="ARBA" id="ARBA00022857"/>
    </source>
</evidence>
<sequence length="338" mass="36956">MLQVQPHYALAGLNTFGMQVYAARYATFDREEELAGLQQEPAAAAGILVLGGGSNMLFTGDVPQLVVHNRIKGIVKLREDGQHVWLQVGAGEIWHELVLYAVAAGYAGIENLSLIPGTVGAAPIQNIGAYGVEAKDVIEAVRYYDIASGAFTVLGNEDCRFAYRDSIFKRELKNKVIITAVTFRLNKIPVFNTSYGNIQQELDAMGVTELSIRAISDAVIRIRSSKLPDPREIGNAGSFFKNPEVDTDLYLALKAQYPTIPGYALPGHITKIPAGWLIEQCGWKGYRKDNYGVHKLQALVLVNYGGASGQDIADLSLTIMNSVAERFGIQLEREVQII</sequence>
<protein>
    <recommendedName>
        <fullName evidence="6 19">UDP-N-acetylenolpyruvoylglucosamine reductase</fullName>
        <ecNumber evidence="5 19">1.3.1.98</ecNumber>
    </recommendedName>
    <alternativeName>
        <fullName evidence="17 19">UDP-N-acetylmuramate dehydrogenase</fullName>
    </alternativeName>
</protein>
<evidence type="ECO:0000256" key="14">
    <source>
        <dbReference type="ARBA" id="ARBA00023002"/>
    </source>
</evidence>
<comment type="pathway">
    <text evidence="4 19">Cell wall biogenesis; peptidoglycan biosynthesis.</text>
</comment>
<dbReference type="GO" id="GO:0008360">
    <property type="term" value="P:regulation of cell shape"/>
    <property type="evidence" value="ECO:0007669"/>
    <property type="project" value="UniProtKB-KW"/>
</dbReference>
<evidence type="ECO:0000313" key="22">
    <source>
        <dbReference type="Proteomes" id="UP000240572"/>
    </source>
</evidence>
<organism evidence="21 22">
    <name type="scientific">Taibaiella chishuiensis</name>
    <dbReference type="NCBI Taxonomy" id="1434707"/>
    <lineage>
        <taxon>Bacteria</taxon>
        <taxon>Pseudomonadati</taxon>
        <taxon>Bacteroidota</taxon>
        <taxon>Chitinophagia</taxon>
        <taxon>Chitinophagales</taxon>
        <taxon>Chitinophagaceae</taxon>
        <taxon>Taibaiella</taxon>
    </lineage>
</organism>
<keyword evidence="12 19" id="KW-0133">Cell shape</keyword>
<dbReference type="Pfam" id="PF01565">
    <property type="entry name" value="FAD_binding_4"/>
    <property type="match status" value="1"/>
</dbReference>
<keyword evidence="22" id="KW-1185">Reference proteome</keyword>
<keyword evidence="14 19" id="KW-0560">Oxidoreductase</keyword>
<evidence type="ECO:0000256" key="6">
    <source>
        <dbReference type="ARBA" id="ARBA00015188"/>
    </source>
</evidence>
<evidence type="ECO:0000256" key="2">
    <source>
        <dbReference type="ARBA" id="ARBA00003921"/>
    </source>
</evidence>
<dbReference type="GO" id="GO:0005829">
    <property type="term" value="C:cytosol"/>
    <property type="evidence" value="ECO:0007669"/>
    <property type="project" value="TreeGrafter"/>
</dbReference>
<feature type="active site" description="Proton donor" evidence="19">
    <location>
        <position position="238"/>
    </location>
</feature>
<dbReference type="InterPro" id="IPR036635">
    <property type="entry name" value="MurB_C_sf"/>
</dbReference>
<dbReference type="InterPro" id="IPR006094">
    <property type="entry name" value="Oxid_FAD_bind_N"/>
</dbReference>
<keyword evidence="10 19" id="KW-0274">FAD</keyword>
<evidence type="ECO:0000256" key="1">
    <source>
        <dbReference type="ARBA" id="ARBA00001974"/>
    </source>
</evidence>
<evidence type="ECO:0000256" key="3">
    <source>
        <dbReference type="ARBA" id="ARBA00004496"/>
    </source>
</evidence>
<evidence type="ECO:0000256" key="7">
    <source>
        <dbReference type="ARBA" id="ARBA00022490"/>
    </source>
</evidence>
<evidence type="ECO:0000256" key="17">
    <source>
        <dbReference type="ARBA" id="ARBA00031026"/>
    </source>
</evidence>
<comment type="function">
    <text evidence="2 19">Cell wall formation.</text>
</comment>
<dbReference type="InterPro" id="IPR016169">
    <property type="entry name" value="FAD-bd_PCMH_sub2"/>
</dbReference>
<dbReference type="EMBL" id="PYGD01000001">
    <property type="protein sequence ID" value="PSK94561.1"/>
    <property type="molecule type" value="Genomic_DNA"/>
</dbReference>
<dbReference type="EC" id="1.3.1.98" evidence="5 19"/>
<dbReference type="Gene3D" id="3.90.78.10">
    <property type="entry name" value="UDP-N-acetylenolpyruvoylglucosamine reductase, C-terminal domain"/>
    <property type="match status" value="1"/>
</dbReference>
<comment type="similarity">
    <text evidence="19">Belongs to the MurB family.</text>
</comment>
<keyword evidence="16 19" id="KW-0961">Cell wall biogenesis/degradation</keyword>
<feature type="active site" evidence="19">
    <location>
        <position position="164"/>
    </location>
</feature>
<dbReference type="PROSITE" id="PS51387">
    <property type="entry name" value="FAD_PCMH"/>
    <property type="match status" value="1"/>
</dbReference>
<name>A0A2P8DBG1_9BACT</name>
<evidence type="ECO:0000313" key="21">
    <source>
        <dbReference type="EMBL" id="PSK94561.1"/>
    </source>
</evidence>
<evidence type="ECO:0000256" key="13">
    <source>
        <dbReference type="ARBA" id="ARBA00022984"/>
    </source>
</evidence>
<dbReference type="Gene3D" id="3.30.465.10">
    <property type="match status" value="1"/>
</dbReference>
<dbReference type="Gene3D" id="3.30.43.10">
    <property type="entry name" value="Uridine Diphospho-n-acetylenolpyruvylglucosamine Reductase, domain 2"/>
    <property type="match status" value="1"/>
</dbReference>
<evidence type="ECO:0000256" key="15">
    <source>
        <dbReference type="ARBA" id="ARBA00023306"/>
    </source>
</evidence>
<feature type="active site" evidence="19">
    <location>
        <position position="334"/>
    </location>
</feature>
<evidence type="ECO:0000256" key="9">
    <source>
        <dbReference type="ARBA" id="ARBA00022630"/>
    </source>
</evidence>
<evidence type="ECO:0000256" key="8">
    <source>
        <dbReference type="ARBA" id="ARBA00022618"/>
    </source>
</evidence>
<dbReference type="OrthoDB" id="9804753at2"/>
<dbReference type="RefSeq" id="WP_106521259.1">
    <property type="nucleotide sequence ID" value="NZ_PYGD01000001.1"/>
</dbReference>
<dbReference type="InterPro" id="IPR036318">
    <property type="entry name" value="FAD-bd_PCMH-like_sf"/>
</dbReference>
<keyword evidence="7 19" id="KW-0963">Cytoplasm</keyword>
<accession>A0A2P8DBG1</accession>
<proteinExistence type="inferred from homology"/>
<comment type="cofactor">
    <cofactor evidence="1 19">
        <name>FAD</name>
        <dbReference type="ChEBI" id="CHEBI:57692"/>
    </cofactor>
</comment>
<dbReference type="SUPFAM" id="SSF56194">
    <property type="entry name" value="Uridine diphospho-N-Acetylenolpyruvylglucosamine reductase, MurB, C-terminal domain"/>
    <property type="match status" value="1"/>
</dbReference>
<dbReference type="HAMAP" id="MF_00037">
    <property type="entry name" value="MurB"/>
    <property type="match status" value="1"/>
</dbReference>
<dbReference type="PANTHER" id="PTHR21071:SF4">
    <property type="entry name" value="UDP-N-ACETYLENOLPYRUVOYLGLUCOSAMINE REDUCTASE"/>
    <property type="match status" value="1"/>
</dbReference>
<dbReference type="GO" id="GO:0071949">
    <property type="term" value="F:FAD binding"/>
    <property type="evidence" value="ECO:0007669"/>
    <property type="project" value="InterPro"/>
</dbReference>
<reference evidence="21 22" key="1">
    <citation type="submission" date="2018-03" db="EMBL/GenBank/DDBJ databases">
        <title>Genomic Encyclopedia of Type Strains, Phase III (KMG-III): the genomes of soil and plant-associated and newly described type strains.</title>
        <authorList>
            <person name="Whitman W."/>
        </authorList>
    </citation>
    <scope>NUCLEOTIDE SEQUENCE [LARGE SCALE GENOMIC DNA]</scope>
    <source>
        <strain evidence="21 22">CGMCC 1.12700</strain>
    </source>
</reference>
<dbReference type="InterPro" id="IPR016167">
    <property type="entry name" value="FAD-bd_PCMH_sub1"/>
</dbReference>
<evidence type="ECO:0000256" key="16">
    <source>
        <dbReference type="ARBA" id="ARBA00023316"/>
    </source>
</evidence>
<evidence type="ECO:0000259" key="20">
    <source>
        <dbReference type="PROSITE" id="PS51387"/>
    </source>
</evidence>
<comment type="caution">
    <text evidence="21">The sequence shown here is derived from an EMBL/GenBank/DDBJ whole genome shotgun (WGS) entry which is preliminary data.</text>
</comment>
<evidence type="ECO:0000256" key="4">
    <source>
        <dbReference type="ARBA" id="ARBA00004752"/>
    </source>
</evidence>
<keyword evidence="13 19" id="KW-0573">Peptidoglycan synthesis</keyword>
<dbReference type="AlphaFoldDB" id="A0A2P8DBG1"/>
<evidence type="ECO:0000256" key="18">
    <source>
        <dbReference type="ARBA" id="ARBA00048914"/>
    </source>
</evidence>
<evidence type="ECO:0000256" key="12">
    <source>
        <dbReference type="ARBA" id="ARBA00022960"/>
    </source>
</evidence>
<dbReference type="NCBIfam" id="TIGR00179">
    <property type="entry name" value="murB"/>
    <property type="match status" value="1"/>
</dbReference>
<dbReference type="GO" id="GO:0008762">
    <property type="term" value="F:UDP-N-acetylmuramate dehydrogenase activity"/>
    <property type="evidence" value="ECO:0007669"/>
    <property type="project" value="UniProtKB-UniRule"/>
</dbReference>
<evidence type="ECO:0000256" key="19">
    <source>
        <dbReference type="HAMAP-Rule" id="MF_00037"/>
    </source>
</evidence>
<keyword evidence="8 19" id="KW-0132">Cell division</keyword>
<dbReference type="PANTHER" id="PTHR21071">
    <property type="entry name" value="UDP-N-ACETYLENOLPYRUVOYLGLUCOSAMINE REDUCTASE"/>
    <property type="match status" value="1"/>
</dbReference>
<dbReference type="NCBIfam" id="NF000755">
    <property type="entry name" value="PRK00046.1"/>
    <property type="match status" value="1"/>
</dbReference>
<evidence type="ECO:0000256" key="10">
    <source>
        <dbReference type="ARBA" id="ARBA00022827"/>
    </source>
</evidence>
<feature type="domain" description="FAD-binding PCMH-type" evidence="20">
    <location>
        <begin position="18"/>
        <end position="188"/>
    </location>
</feature>
<dbReference type="SUPFAM" id="SSF56176">
    <property type="entry name" value="FAD-binding/transporter-associated domain-like"/>
    <property type="match status" value="1"/>
</dbReference>
<dbReference type="Pfam" id="PF02873">
    <property type="entry name" value="MurB_C"/>
    <property type="match status" value="1"/>
</dbReference>
<dbReference type="Proteomes" id="UP000240572">
    <property type="component" value="Unassembled WGS sequence"/>
</dbReference>
<comment type="subcellular location">
    <subcellularLocation>
        <location evidence="3 19">Cytoplasm</location>
    </subcellularLocation>
</comment>
<evidence type="ECO:0000256" key="5">
    <source>
        <dbReference type="ARBA" id="ARBA00012518"/>
    </source>
</evidence>
<comment type="catalytic activity">
    <reaction evidence="18 19">
        <text>UDP-N-acetyl-alpha-D-muramate + NADP(+) = UDP-N-acetyl-3-O-(1-carboxyvinyl)-alpha-D-glucosamine + NADPH + H(+)</text>
        <dbReference type="Rhea" id="RHEA:12248"/>
        <dbReference type="ChEBI" id="CHEBI:15378"/>
        <dbReference type="ChEBI" id="CHEBI:57783"/>
        <dbReference type="ChEBI" id="CHEBI:58349"/>
        <dbReference type="ChEBI" id="CHEBI:68483"/>
        <dbReference type="ChEBI" id="CHEBI:70757"/>
        <dbReference type="EC" id="1.3.1.98"/>
    </reaction>
</comment>
<dbReference type="InterPro" id="IPR016166">
    <property type="entry name" value="FAD-bd_PCMH"/>
</dbReference>
<keyword evidence="15 19" id="KW-0131">Cell cycle</keyword>
<dbReference type="UniPathway" id="UPA00219"/>